<keyword evidence="1" id="KW-1133">Transmembrane helix</keyword>
<dbReference type="Proteomes" id="UP000231567">
    <property type="component" value="Unassembled WGS sequence"/>
</dbReference>
<feature type="domain" description="DUF8128" evidence="2">
    <location>
        <begin position="100"/>
        <end position="375"/>
    </location>
</feature>
<evidence type="ECO:0000313" key="3">
    <source>
        <dbReference type="EMBL" id="PIP21850.1"/>
    </source>
</evidence>
<dbReference type="PANTHER" id="PTHR30121:SF6">
    <property type="entry name" value="SLR6007 PROTEIN"/>
    <property type="match status" value="1"/>
</dbReference>
<name>A0A2G9YRI7_9BACT</name>
<dbReference type="PANTHER" id="PTHR30121">
    <property type="entry name" value="UNCHARACTERIZED PROTEIN YJGR-RELATED"/>
    <property type="match status" value="1"/>
</dbReference>
<evidence type="ECO:0000313" key="4">
    <source>
        <dbReference type="Proteomes" id="UP000231567"/>
    </source>
</evidence>
<dbReference type="Gene3D" id="3.40.50.300">
    <property type="entry name" value="P-loop containing nucleotide triphosphate hydrolases"/>
    <property type="match status" value="2"/>
</dbReference>
<dbReference type="InterPro" id="IPR058441">
    <property type="entry name" value="DUF8128"/>
</dbReference>
<keyword evidence="1" id="KW-0812">Transmembrane</keyword>
<keyword evidence="1" id="KW-0472">Membrane</keyword>
<dbReference type="InterPro" id="IPR027417">
    <property type="entry name" value="P-loop_NTPase"/>
</dbReference>
<protein>
    <recommendedName>
        <fullName evidence="2">DUF8128 domain-containing protein</fullName>
    </recommendedName>
</protein>
<sequence>MYSQVEYYNPLTAYVMPVLVGLFLLAIAGFFLWRSRFLKKLRVRLALDKTFLLVTLPQETVIKEGEPAKDFREIISVFEHFLASFSGLFEKGLGPLFYGQPYLSLEIIAKNKEILFFITCPKDLESLVEKQILSFYSSAQIEKSDEFKIFRQGDKIATAQLLCKRDLIYPIKTYTQLQSESLNGLTNALSKLGENCRATIQILIRPTDNKWQGKCLHSAKLLQQGKSASSKVTANKVLSASSDILSEAVHGPAKKSDSSKEELPPAITPAQEEIIKSVSEKGGKVGYQTIIRLVATSPTEPEAKLNLQNILNSFAQFTHPSLNHFKAYNSSDSVRFVQNFILRSFAGRANILNTEEIASVFHFPNQYIETPGIRWLRSKSAPAPANMPAEGIILGENHYRGQQVLVRLKDDDRRRHFYAIGMTGTGKTTLFENMILQDIRAGRGLCFIDPHGEAVRKIVDKIPKERAEDVIYFDPADIERPFGLNLLEWKTPEQKDFLVQECITIFYKLFDPTHIGIVGPQFEHWLRNAALTLMEAPEGGTLIEIPRLFTDDNFREKKLANINDNVVKAFWTQQMAKTADFHKSEMYNYFISKFGRFMTNEMMRNIMGQAKSSFDFRQAMDEGKILLINLSKGKVGEVNANLLGMILVSQIYAAALSRVDIPEEQRRDFFLYADEFQNFTTETFASILSEARKFRLGLNITNQYIAQLPEDIRNAIIGNVGNLAVFRIGVPDAEFMVKEFEPVFSQNDLINIDKFNAYLKILIDNAPTKAFSMKTLKDETLADEKLGQAILTLSKLEYGKSQQEVSQEISARTKIEEIAPAAEARPIS</sequence>
<feature type="transmembrane region" description="Helical" evidence="1">
    <location>
        <begin position="12"/>
        <end position="33"/>
    </location>
</feature>
<accession>A0A2G9YRI7</accession>
<reference evidence="3 4" key="1">
    <citation type="submission" date="2017-09" db="EMBL/GenBank/DDBJ databases">
        <title>Depth-based differentiation of microbial function through sediment-hosted aquifers and enrichment of novel symbionts in the deep terrestrial subsurface.</title>
        <authorList>
            <person name="Probst A.J."/>
            <person name="Ladd B."/>
            <person name="Jarett J.K."/>
            <person name="Geller-Mcgrath D.E."/>
            <person name="Sieber C.M."/>
            <person name="Emerson J.B."/>
            <person name="Anantharaman K."/>
            <person name="Thomas B.C."/>
            <person name="Malmstrom R."/>
            <person name="Stieglmeier M."/>
            <person name="Klingl A."/>
            <person name="Woyke T."/>
            <person name="Ryan C.M."/>
            <person name="Banfield J.F."/>
        </authorList>
    </citation>
    <scope>NUCLEOTIDE SEQUENCE [LARGE SCALE GENOMIC DNA]</scope>
    <source>
        <strain evidence="3">CG23_combo_of_CG06-09_8_20_14_all_40_13</strain>
    </source>
</reference>
<evidence type="ECO:0000259" key="2">
    <source>
        <dbReference type="Pfam" id="PF26449"/>
    </source>
</evidence>
<dbReference type="EMBL" id="PCRM01000012">
    <property type="protein sequence ID" value="PIP21850.1"/>
    <property type="molecule type" value="Genomic_DNA"/>
</dbReference>
<dbReference type="Pfam" id="PF26449">
    <property type="entry name" value="DUF8128"/>
    <property type="match status" value="1"/>
</dbReference>
<dbReference type="InterPro" id="IPR051162">
    <property type="entry name" value="T4SS_component"/>
</dbReference>
<dbReference type="CDD" id="cd01127">
    <property type="entry name" value="TrwB_TraG_TraD_VirD4"/>
    <property type="match status" value="1"/>
</dbReference>
<proteinExistence type="predicted"/>
<comment type="caution">
    <text evidence="3">The sequence shown here is derived from an EMBL/GenBank/DDBJ whole genome shotgun (WGS) entry which is preliminary data.</text>
</comment>
<dbReference type="AlphaFoldDB" id="A0A2G9YRI7"/>
<organism evidence="3 4">
    <name type="scientific">Candidatus Nealsonbacteria bacterium CG23_combo_of_CG06-09_8_20_14_all_40_13</name>
    <dbReference type="NCBI Taxonomy" id="1974724"/>
    <lineage>
        <taxon>Bacteria</taxon>
        <taxon>Candidatus Nealsoniibacteriota</taxon>
    </lineage>
</organism>
<evidence type="ECO:0000256" key="1">
    <source>
        <dbReference type="SAM" id="Phobius"/>
    </source>
</evidence>
<gene>
    <name evidence="3" type="ORF">COX39_00665</name>
</gene>
<dbReference type="SUPFAM" id="SSF52540">
    <property type="entry name" value="P-loop containing nucleoside triphosphate hydrolases"/>
    <property type="match status" value="1"/>
</dbReference>